<dbReference type="InterPro" id="IPR050394">
    <property type="entry name" value="Homeobox_NK-like"/>
</dbReference>
<evidence type="ECO:0000256" key="3">
    <source>
        <dbReference type="RuleBase" id="RU000682"/>
    </source>
</evidence>
<name>A0A9Q0IV96_9TELE</name>
<evidence type="ECO:0000313" key="7">
    <source>
        <dbReference type="Proteomes" id="UP001148018"/>
    </source>
</evidence>
<dbReference type="InterPro" id="IPR001356">
    <property type="entry name" value="HD"/>
</dbReference>
<sequence>MDAGGSRVVDGSPVRCVSIFLSARTEEPRLCSNHQEPEHDGDMNPSGPGDTHPRSGSKKRSRTAFSPAQVYELERRFRLQRSLSAALRRTDTQIKIWFQNRRYKTKRRVAVKVLVRDNQKPYRAGLPGPGAPPRWDPFLRGSAPGRSAVDAL</sequence>
<dbReference type="PANTHER" id="PTHR24340">
    <property type="entry name" value="HOMEOBOX PROTEIN NKX"/>
    <property type="match status" value="1"/>
</dbReference>
<dbReference type="PROSITE" id="PS50071">
    <property type="entry name" value="HOMEOBOX_2"/>
    <property type="match status" value="1"/>
</dbReference>
<feature type="domain" description="Homeobox" evidence="5">
    <location>
        <begin position="56"/>
        <end position="108"/>
    </location>
</feature>
<keyword evidence="2 3" id="KW-0371">Homeobox</keyword>
<evidence type="ECO:0000259" key="5">
    <source>
        <dbReference type="PROSITE" id="PS50071"/>
    </source>
</evidence>
<dbReference type="GO" id="GO:0000981">
    <property type="term" value="F:DNA-binding transcription factor activity, RNA polymerase II-specific"/>
    <property type="evidence" value="ECO:0007669"/>
    <property type="project" value="TreeGrafter"/>
</dbReference>
<feature type="DNA-binding region" description="Homeobox" evidence="2">
    <location>
        <begin position="58"/>
        <end position="109"/>
    </location>
</feature>
<dbReference type="GO" id="GO:0000978">
    <property type="term" value="F:RNA polymerase II cis-regulatory region sequence-specific DNA binding"/>
    <property type="evidence" value="ECO:0007669"/>
    <property type="project" value="TreeGrafter"/>
</dbReference>
<dbReference type="PANTHER" id="PTHR24340:SF34">
    <property type="entry name" value="HOMEOBOX PROTEIN NKX-3.2"/>
    <property type="match status" value="1"/>
</dbReference>
<dbReference type="InterPro" id="IPR009057">
    <property type="entry name" value="Homeodomain-like_sf"/>
</dbReference>
<evidence type="ECO:0000313" key="6">
    <source>
        <dbReference type="EMBL" id="KAJ3610586.1"/>
    </source>
</evidence>
<feature type="compositionally biased region" description="Basic and acidic residues" evidence="4">
    <location>
        <begin position="27"/>
        <end position="42"/>
    </location>
</feature>
<dbReference type="AlphaFoldDB" id="A0A9Q0IV96"/>
<dbReference type="SMART" id="SM00389">
    <property type="entry name" value="HOX"/>
    <property type="match status" value="1"/>
</dbReference>
<dbReference type="GO" id="GO:0030154">
    <property type="term" value="P:cell differentiation"/>
    <property type="evidence" value="ECO:0007669"/>
    <property type="project" value="TreeGrafter"/>
</dbReference>
<dbReference type="SUPFAM" id="SSF46689">
    <property type="entry name" value="Homeodomain-like"/>
    <property type="match status" value="1"/>
</dbReference>
<dbReference type="Gene3D" id="1.10.10.60">
    <property type="entry name" value="Homeodomain-like"/>
    <property type="match status" value="1"/>
</dbReference>
<proteinExistence type="predicted"/>
<dbReference type="CDD" id="cd00086">
    <property type="entry name" value="homeodomain"/>
    <property type="match status" value="1"/>
</dbReference>
<dbReference type="EMBL" id="JANIIK010000038">
    <property type="protein sequence ID" value="KAJ3610586.1"/>
    <property type="molecule type" value="Genomic_DNA"/>
</dbReference>
<feature type="region of interest" description="Disordered" evidence="4">
    <location>
        <begin position="120"/>
        <end position="152"/>
    </location>
</feature>
<evidence type="ECO:0000256" key="4">
    <source>
        <dbReference type="SAM" id="MobiDB-lite"/>
    </source>
</evidence>
<feature type="region of interest" description="Disordered" evidence="4">
    <location>
        <begin position="27"/>
        <end position="67"/>
    </location>
</feature>
<protein>
    <recommendedName>
        <fullName evidence="5">Homeobox domain-containing protein</fullName>
    </recommendedName>
</protein>
<evidence type="ECO:0000256" key="2">
    <source>
        <dbReference type="PROSITE-ProRule" id="PRU00108"/>
    </source>
</evidence>
<keyword evidence="2 3" id="KW-0539">Nucleus</keyword>
<dbReference type="GO" id="GO:0005634">
    <property type="term" value="C:nucleus"/>
    <property type="evidence" value="ECO:0007669"/>
    <property type="project" value="UniProtKB-SubCell"/>
</dbReference>
<dbReference type="Pfam" id="PF00046">
    <property type="entry name" value="Homeodomain"/>
    <property type="match status" value="1"/>
</dbReference>
<evidence type="ECO:0000256" key="1">
    <source>
        <dbReference type="ARBA" id="ARBA00004123"/>
    </source>
</evidence>
<dbReference type="Proteomes" id="UP001148018">
    <property type="component" value="Unassembled WGS sequence"/>
</dbReference>
<comment type="subcellular location">
    <subcellularLocation>
        <location evidence="1 2 3">Nucleus</location>
    </subcellularLocation>
</comment>
<keyword evidence="7" id="KW-1185">Reference proteome</keyword>
<reference evidence="6" key="1">
    <citation type="submission" date="2022-07" db="EMBL/GenBank/DDBJ databases">
        <title>Chromosome-level genome of Muraenolepis orangiensis.</title>
        <authorList>
            <person name="Kim J."/>
        </authorList>
    </citation>
    <scope>NUCLEOTIDE SEQUENCE</scope>
    <source>
        <strain evidence="6">KU_S4_2022</strain>
        <tissue evidence="6">Muscle</tissue>
    </source>
</reference>
<keyword evidence="2 3" id="KW-0238">DNA-binding</keyword>
<organism evidence="6 7">
    <name type="scientific">Muraenolepis orangiensis</name>
    <name type="common">Patagonian moray cod</name>
    <dbReference type="NCBI Taxonomy" id="630683"/>
    <lineage>
        <taxon>Eukaryota</taxon>
        <taxon>Metazoa</taxon>
        <taxon>Chordata</taxon>
        <taxon>Craniata</taxon>
        <taxon>Vertebrata</taxon>
        <taxon>Euteleostomi</taxon>
        <taxon>Actinopterygii</taxon>
        <taxon>Neopterygii</taxon>
        <taxon>Teleostei</taxon>
        <taxon>Neoteleostei</taxon>
        <taxon>Acanthomorphata</taxon>
        <taxon>Zeiogadaria</taxon>
        <taxon>Gadariae</taxon>
        <taxon>Gadiformes</taxon>
        <taxon>Muraenolepidoidei</taxon>
        <taxon>Muraenolepididae</taxon>
        <taxon>Muraenolepis</taxon>
    </lineage>
</organism>
<gene>
    <name evidence="6" type="ORF">NHX12_022678</name>
</gene>
<accession>A0A9Q0IV96</accession>
<comment type="caution">
    <text evidence="6">The sequence shown here is derived from an EMBL/GenBank/DDBJ whole genome shotgun (WGS) entry which is preliminary data.</text>
</comment>